<evidence type="ECO:0000313" key="2">
    <source>
        <dbReference type="EMBL" id="KAG0280373.1"/>
    </source>
</evidence>
<keyword evidence="3" id="KW-1185">Reference proteome</keyword>
<protein>
    <submittedName>
        <fullName evidence="2">Uncharacterized protein</fullName>
    </submittedName>
</protein>
<keyword evidence="1" id="KW-0732">Signal</keyword>
<dbReference type="EMBL" id="JAAAIM010001268">
    <property type="protein sequence ID" value="KAG0280373.1"/>
    <property type="molecule type" value="Genomic_DNA"/>
</dbReference>
<dbReference type="Proteomes" id="UP001194696">
    <property type="component" value="Unassembled WGS sequence"/>
</dbReference>
<gene>
    <name evidence="2" type="ORF">BGZ96_001576</name>
</gene>
<evidence type="ECO:0000313" key="3">
    <source>
        <dbReference type="Proteomes" id="UP001194696"/>
    </source>
</evidence>
<accession>A0ABQ7JLZ9</accession>
<organism evidence="2 3">
    <name type="scientific">Linnemannia gamsii</name>
    <dbReference type="NCBI Taxonomy" id="64522"/>
    <lineage>
        <taxon>Eukaryota</taxon>
        <taxon>Fungi</taxon>
        <taxon>Fungi incertae sedis</taxon>
        <taxon>Mucoromycota</taxon>
        <taxon>Mortierellomycotina</taxon>
        <taxon>Mortierellomycetes</taxon>
        <taxon>Mortierellales</taxon>
        <taxon>Mortierellaceae</taxon>
        <taxon>Linnemannia</taxon>
    </lineage>
</organism>
<sequence>MKVFGSFTIALSMMVALTVAFIAGPVEAGPRDNCRQKCSREEEQCKAAAKPNCENEFYTCYLDCDG</sequence>
<evidence type="ECO:0000256" key="1">
    <source>
        <dbReference type="SAM" id="SignalP"/>
    </source>
</evidence>
<feature type="chain" id="PRO_5045200544" evidence="1">
    <location>
        <begin position="29"/>
        <end position="66"/>
    </location>
</feature>
<proteinExistence type="predicted"/>
<reference evidence="2 3" key="1">
    <citation type="journal article" date="2020" name="Fungal Divers.">
        <title>Resolving the Mortierellaceae phylogeny through synthesis of multi-gene phylogenetics and phylogenomics.</title>
        <authorList>
            <person name="Vandepol N."/>
            <person name="Liber J."/>
            <person name="Desiro A."/>
            <person name="Na H."/>
            <person name="Kennedy M."/>
            <person name="Barry K."/>
            <person name="Grigoriev I.V."/>
            <person name="Miller A.N."/>
            <person name="O'Donnell K."/>
            <person name="Stajich J.E."/>
            <person name="Bonito G."/>
        </authorList>
    </citation>
    <scope>NUCLEOTIDE SEQUENCE [LARGE SCALE GENOMIC DNA]</scope>
    <source>
        <strain evidence="2 3">AD045</strain>
    </source>
</reference>
<comment type="caution">
    <text evidence="2">The sequence shown here is derived from an EMBL/GenBank/DDBJ whole genome shotgun (WGS) entry which is preliminary data.</text>
</comment>
<name>A0ABQ7JLZ9_9FUNG</name>
<feature type="signal peptide" evidence="1">
    <location>
        <begin position="1"/>
        <end position="28"/>
    </location>
</feature>